<proteinExistence type="predicted"/>
<gene>
    <name evidence="1" type="ORF">FEM03_03445</name>
</gene>
<dbReference type="AlphaFoldDB" id="A0A5R8KJD3"/>
<dbReference type="RefSeq" id="WP_138084778.1">
    <property type="nucleotide sequence ID" value="NZ_VAUV01000002.1"/>
</dbReference>
<sequence>MPDFHQPILLPTLHHLAEPPLEEREALLLRVSAKRPIALVIPVLYNELEREALPHILRQLSKVPYLSRVVFSMNGMDEERHHLAKKFFARRLRQIPHQILWNDGPELDPLHQEIQRHHPVNHQHGKGSNVWMAIAALNASGHHGVIACHDADILNYHREMLWRLCMPVVHPDMNYLFAKSYYGRVRERIYGRVTRLLVFPLIQALREIFGSTPLLRCLAMFRYPLSGEFAADSRFLSSLAVAPDWGLEIGMLCDVFRHAPPQTVCQVDLGSNYEHKHQHLQYHPDTGEPDARSGLMRMAREVSLTLLTHLWTDLGFAAETRKLDRLADAYEETAQILLQRYAHEALFNGLEHVMKEEQQAVTVFSRMLKQLVLQIHKHPPSLHALPSYAEITAADPTFATRLGTALNPDA</sequence>
<evidence type="ECO:0000313" key="1">
    <source>
        <dbReference type="EMBL" id="TLD72424.1"/>
    </source>
</evidence>
<dbReference type="OrthoDB" id="9477at2"/>
<accession>A0A5R8KJD3</accession>
<evidence type="ECO:0000313" key="2">
    <source>
        <dbReference type="Proteomes" id="UP000306196"/>
    </source>
</evidence>
<keyword evidence="1" id="KW-0808">Transferase</keyword>
<reference evidence="1 2" key="1">
    <citation type="submission" date="2019-05" db="EMBL/GenBank/DDBJ databases">
        <title>Verrucobacter flavum gen. nov., sp. nov. a new member of the family Verrucomicrobiaceae.</title>
        <authorList>
            <person name="Szuroczki S."/>
            <person name="Abbaszade G."/>
            <person name="Szabo A."/>
            <person name="Felfoldi T."/>
            <person name="Schumann P."/>
            <person name="Boka K."/>
            <person name="Keki Z."/>
            <person name="Toumi M."/>
            <person name="Toth E."/>
        </authorList>
    </citation>
    <scope>NUCLEOTIDE SEQUENCE [LARGE SCALE GENOMIC DNA]</scope>
    <source>
        <strain evidence="1 2">MG-N-17</strain>
    </source>
</reference>
<dbReference type="EMBL" id="VAUV01000002">
    <property type="protein sequence ID" value="TLD72424.1"/>
    <property type="molecule type" value="Genomic_DNA"/>
</dbReference>
<dbReference type="Proteomes" id="UP000306196">
    <property type="component" value="Unassembled WGS sequence"/>
</dbReference>
<dbReference type="InterPro" id="IPR029044">
    <property type="entry name" value="Nucleotide-diphossugar_trans"/>
</dbReference>
<dbReference type="SUPFAM" id="SSF53448">
    <property type="entry name" value="Nucleotide-diphospho-sugar transferases"/>
    <property type="match status" value="1"/>
</dbReference>
<comment type="caution">
    <text evidence="1">The sequence shown here is derived from an EMBL/GenBank/DDBJ whole genome shotgun (WGS) entry which is preliminary data.</text>
</comment>
<keyword evidence="2" id="KW-1185">Reference proteome</keyword>
<dbReference type="GO" id="GO:0016740">
    <property type="term" value="F:transferase activity"/>
    <property type="evidence" value="ECO:0007669"/>
    <property type="project" value="UniProtKB-KW"/>
</dbReference>
<organism evidence="1 2">
    <name type="scientific">Phragmitibacter flavus</name>
    <dbReference type="NCBI Taxonomy" id="2576071"/>
    <lineage>
        <taxon>Bacteria</taxon>
        <taxon>Pseudomonadati</taxon>
        <taxon>Verrucomicrobiota</taxon>
        <taxon>Verrucomicrobiia</taxon>
        <taxon>Verrucomicrobiales</taxon>
        <taxon>Verrucomicrobiaceae</taxon>
        <taxon>Phragmitibacter</taxon>
    </lineage>
</organism>
<protein>
    <submittedName>
        <fullName evidence="1">Glycosyl transferase</fullName>
    </submittedName>
</protein>
<dbReference type="Gene3D" id="3.90.550.10">
    <property type="entry name" value="Spore Coat Polysaccharide Biosynthesis Protein SpsA, Chain A"/>
    <property type="match status" value="1"/>
</dbReference>
<name>A0A5R8KJD3_9BACT</name>